<keyword evidence="1" id="KW-0418">Kinase</keyword>
<evidence type="ECO:0000313" key="1">
    <source>
        <dbReference type="EMBL" id="AEX61432.1"/>
    </source>
</evidence>
<proteinExistence type="predicted"/>
<sequence length="74" mass="8569">MNQILIILINTNNIFNIPSTCLNADVIITSYYIISIIGKIPDMYINRCVKYFCVGSKFLEYLKLFYSIGGFKFK</sequence>
<organism evidence="1">
    <name type="scientific">Megavirus courdo7</name>
    <dbReference type="NCBI Taxonomy" id="1128135"/>
    <lineage>
        <taxon>Viruses</taxon>
        <taxon>Varidnaviria</taxon>
        <taxon>Bamfordvirae</taxon>
        <taxon>Nucleocytoviricota</taxon>
        <taxon>Megaviricetes</taxon>
        <taxon>Imitervirales</taxon>
        <taxon>Mimiviridae</taxon>
        <taxon>Megamimivirinae</taxon>
        <taxon>Megavirus</taxon>
    </lineage>
</organism>
<gene>
    <name evidence="1" type="ORF">c7_L366</name>
</gene>
<accession>H2EAK9</accession>
<dbReference type="GO" id="GO:0016301">
    <property type="term" value="F:kinase activity"/>
    <property type="evidence" value="ECO:0007669"/>
    <property type="project" value="UniProtKB-KW"/>
</dbReference>
<reference evidence="1" key="1">
    <citation type="submission" date="2011-10" db="EMBL/GenBank/DDBJ databases">
        <title>Provirophages and transpovirons: unique mobilome of giant viruses.</title>
        <authorList>
            <person name="Desnues C."/>
            <person name="LaScola B."/>
            <person name="Yutin N."/>
            <person name="Fournous G."/>
            <person name="Koonin E."/>
            <person name="Raoult D."/>
        </authorList>
    </citation>
    <scope>NUCLEOTIDE SEQUENCE</scope>
    <source>
        <strain evidence="1">Mv13-c7</strain>
    </source>
</reference>
<protein>
    <submittedName>
        <fullName evidence="1">Putative serine_threonine protein kinase</fullName>
    </submittedName>
</protein>
<dbReference type="EMBL" id="JN885991">
    <property type="protein sequence ID" value="AEX61432.1"/>
    <property type="molecule type" value="Genomic_DNA"/>
</dbReference>
<keyword evidence="1" id="KW-0808">Transferase</keyword>
<name>H2EAK9_9VIRU</name>